<dbReference type="OrthoDB" id="5400913at2"/>
<dbReference type="Pfam" id="PF01345">
    <property type="entry name" value="DUF11"/>
    <property type="match status" value="3"/>
</dbReference>
<feature type="domain" description="DUF11" evidence="3">
    <location>
        <begin position="624"/>
        <end position="717"/>
    </location>
</feature>
<comment type="caution">
    <text evidence="4">The sequence shown here is derived from an EMBL/GenBank/DDBJ whole genome shotgun (WGS) entry which is preliminary data.</text>
</comment>
<evidence type="ECO:0000313" key="5">
    <source>
        <dbReference type="Proteomes" id="UP000320547"/>
    </source>
</evidence>
<dbReference type="Proteomes" id="UP000320547">
    <property type="component" value="Unassembled WGS sequence"/>
</dbReference>
<dbReference type="InterPro" id="IPR001434">
    <property type="entry name" value="OmcB-like_DUF11"/>
</dbReference>
<name>A0A562ULR5_9SPHN</name>
<evidence type="ECO:0000259" key="3">
    <source>
        <dbReference type="Pfam" id="PF01345"/>
    </source>
</evidence>
<evidence type="ECO:0000256" key="1">
    <source>
        <dbReference type="SAM" id="MobiDB-lite"/>
    </source>
</evidence>
<dbReference type="InterPro" id="IPR051172">
    <property type="entry name" value="Chlamydia_OmcB"/>
</dbReference>
<dbReference type="Gene3D" id="2.60.40.1170">
    <property type="entry name" value="Mu homology domain, subdomain B"/>
    <property type="match status" value="2"/>
</dbReference>
<keyword evidence="2" id="KW-0732">Signal</keyword>
<gene>
    <name evidence="4" type="ORF">JN10_2084</name>
</gene>
<accession>A0A562ULR5</accession>
<feature type="domain" description="DUF11" evidence="3">
    <location>
        <begin position="398"/>
        <end position="513"/>
    </location>
</feature>
<feature type="compositionally biased region" description="Low complexity" evidence="1">
    <location>
        <begin position="490"/>
        <end position="507"/>
    </location>
</feature>
<feature type="chain" id="PRO_5022194778" evidence="2">
    <location>
        <begin position="39"/>
        <end position="718"/>
    </location>
</feature>
<dbReference type="NCBIfam" id="TIGR01451">
    <property type="entry name" value="B_ant_repeat"/>
    <property type="match status" value="3"/>
</dbReference>
<feature type="region of interest" description="Disordered" evidence="1">
    <location>
        <begin position="490"/>
        <end position="513"/>
    </location>
</feature>
<dbReference type="PANTHER" id="PTHR34819:SF5">
    <property type="entry name" value="CONSERVED REPEAT DOMAIN PROTEIN"/>
    <property type="match status" value="1"/>
</dbReference>
<dbReference type="AlphaFoldDB" id="A0A562ULR5"/>
<reference evidence="4 5" key="1">
    <citation type="submission" date="2019-07" db="EMBL/GenBank/DDBJ databases">
        <title>Genomic Encyclopedia of Archaeal and Bacterial Type Strains, Phase II (KMG-II): from individual species to whole genera.</title>
        <authorList>
            <person name="Goeker M."/>
        </authorList>
    </citation>
    <scope>NUCLEOTIDE SEQUENCE [LARGE SCALE GENOMIC DNA]</scope>
    <source>
        <strain evidence="4 5">ATCC BAA-2084</strain>
    </source>
</reference>
<keyword evidence="5" id="KW-1185">Reference proteome</keyword>
<evidence type="ECO:0000256" key="2">
    <source>
        <dbReference type="SAM" id="SignalP"/>
    </source>
</evidence>
<dbReference type="InterPro" id="IPR047589">
    <property type="entry name" value="DUF11_rpt"/>
</dbReference>
<proteinExistence type="predicted"/>
<sequence length="718" mass="70329">MENVMENYASKATKVRLSMLLGTAIPLAALAVPSTAFAQQAVNTATIGVPAGATDSNSANNSATDTDTVFAALVATNDDFSGSPILSSGGSTATVFTNDTLNGAGFANTDVVATVTNDGGLTGVSIAANGTLTVPADTAPGSYSITYQICEAANPTNCTTATATVLVAGVADLQTVKTLVSSTSEPGVGDTVTFQIVVTNNGGDTATNVTLTDSLPAGLTATGNNGFVTAGSYVAGTGVWTIPSLADGASATLTIEGTVNAGTEGSTITNTTTAATSDQTDPGTTGDDLNEAVTVINTIVAGDDDFSATSVPSTGGNTASVFSDDTINGVAFANGDVSANITNDGGLTGVTINADGTLTIPSGATPGSYTITYEICETADPDNCDTANVQVTIGGVADLQTVKTLVSSTSEPGVGDTVTFQIVVTNNGGDTATNVTLTDSLPAGLTATGNNGFVTAGSYVAGTGVWTIPSLADGASATLTIEGTVNAGTEGSTITNTTTAATSDQTDPGTTGDDLNEAVTVINTIVANDNDFSSASIPSTGGTTASVFGNDTLNGAGFANTDVVASITNDGGLTGVTINADGTIDVPSGVTPGSYSVTYQICEAADTDNCDTATVTIVVGAVVDLSVTKDNGVTTVTSGDTVTYTITVSNAGPDAATGAVLTDTPGAGLTCPTTNPLTFGGDGIPTGSFTFGSLTSGITLGTIPNGGSLTVTYDCTVD</sequence>
<feature type="region of interest" description="Disordered" evidence="1">
    <location>
        <begin position="264"/>
        <end position="288"/>
    </location>
</feature>
<feature type="compositionally biased region" description="Low complexity" evidence="1">
    <location>
        <begin position="264"/>
        <end position="281"/>
    </location>
</feature>
<dbReference type="RefSeq" id="WP_067597552.1">
    <property type="nucleotide sequence ID" value="NZ_CP015963.1"/>
</dbReference>
<dbReference type="EMBL" id="VLLK01000002">
    <property type="protein sequence ID" value="TWJ06550.1"/>
    <property type="molecule type" value="Genomic_DNA"/>
</dbReference>
<evidence type="ECO:0000313" key="4">
    <source>
        <dbReference type="EMBL" id="TWJ06550.1"/>
    </source>
</evidence>
<dbReference type="STRING" id="476157.GCA_001663155_00760"/>
<protein>
    <submittedName>
        <fullName evidence="4">Putative repeat protein (TIGR01451 family)</fullName>
    </submittedName>
</protein>
<organism evidence="4 5">
    <name type="scientific">Altererythrobacter ishigakiensis</name>
    <dbReference type="NCBI Taxonomy" id="476157"/>
    <lineage>
        <taxon>Bacteria</taxon>
        <taxon>Pseudomonadati</taxon>
        <taxon>Pseudomonadota</taxon>
        <taxon>Alphaproteobacteria</taxon>
        <taxon>Sphingomonadales</taxon>
        <taxon>Erythrobacteraceae</taxon>
        <taxon>Altererythrobacter</taxon>
    </lineage>
</organism>
<dbReference type="PANTHER" id="PTHR34819">
    <property type="entry name" value="LARGE CYSTEINE-RICH PERIPLASMIC PROTEIN OMCB"/>
    <property type="match status" value="1"/>
</dbReference>
<feature type="domain" description="DUF11" evidence="3">
    <location>
        <begin position="172"/>
        <end position="287"/>
    </location>
</feature>
<feature type="signal peptide" evidence="2">
    <location>
        <begin position="1"/>
        <end position="38"/>
    </location>
</feature>